<name>A0A2G5HRG4_CERBT</name>
<protein>
    <submittedName>
        <fullName evidence="3">Uncharacterized protein</fullName>
    </submittedName>
</protein>
<dbReference type="EMBL" id="LKMD01000104">
    <property type="protein sequence ID" value="PIA95120.1"/>
    <property type="molecule type" value="Genomic_DNA"/>
</dbReference>
<evidence type="ECO:0000313" key="3">
    <source>
        <dbReference type="EMBL" id="PIA95120.1"/>
    </source>
</evidence>
<sequence>MLLNNFSAVLAVLANGVLAKDRTECYTAMTTKNAPRYLEIKYSTYDQPCTRTSTTTIYTTTTPKVYKTDVRYSTTTVTDKKTNTYTTKVYNTVTTTKDYVSTPTSVSTSVVQVFQDTVVPAPAGFVPVQTSLPGSTFTNNTMRRRSLDTLHKRAYKSQKQYPKKVQCNVYTPSKQCEIKHKIVTKKKQASYPETFIVKTNPQTTKVVTATVCPIAKVTATTTKTRTSEAIRVVPTTVSTTITSTNIAGTTTVFGVCLQTANYANLASGRPIESVDELPEGRATLEATTVKENAYQCCNAAMLARGNFGDLVRSPQVFLFRPAQSADDSEPEQDNGGVCEIYGARECGVNQAANEWAAVLDEDDPEDPTDGSALLSTVGNAICGQVVPAPEEEEGGQGGGFKQDPIG</sequence>
<dbReference type="OrthoDB" id="10430285at2759"/>
<dbReference type="Proteomes" id="UP000230605">
    <property type="component" value="Chromosome 6"/>
</dbReference>
<reference evidence="3 4" key="1">
    <citation type="submission" date="2015-10" db="EMBL/GenBank/DDBJ databases">
        <title>The cercosporin biosynthetic gene cluster was horizontally transferred to several fungal lineages and shown to be expanded in Cercospora beticola based on microsynteny with recipient genomes.</title>
        <authorList>
            <person name="De Jonge R."/>
            <person name="Ebert M.K."/>
            <person name="Suttle J.C."/>
            <person name="Jurick Ii W.M."/>
            <person name="Secor G.A."/>
            <person name="Thomma B.P."/>
            <person name="Van De Peer Y."/>
            <person name="Bolton M.D."/>
        </authorList>
    </citation>
    <scope>NUCLEOTIDE SEQUENCE [LARGE SCALE GENOMIC DNA]</scope>
    <source>
        <strain evidence="3 4">09-40</strain>
    </source>
</reference>
<evidence type="ECO:0000256" key="1">
    <source>
        <dbReference type="SAM" id="MobiDB-lite"/>
    </source>
</evidence>
<evidence type="ECO:0000313" key="4">
    <source>
        <dbReference type="Proteomes" id="UP000230605"/>
    </source>
</evidence>
<comment type="caution">
    <text evidence="3">The sequence shown here is derived from an EMBL/GenBank/DDBJ whole genome shotgun (WGS) entry which is preliminary data.</text>
</comment>
<feature type="signal peptide" evidence="2">
    <location>
        <begin position="1"/>
        <end position="19"/>
    </location>
</feature>
<dbReference type="AlphaFoldDB" id="A0A2G5HRG4"/>
<feature type="chain" id="PRO_5013929033" evidence="2">
    <location>
        <begin position="20"/>
        <end position="406"/>
    </location>
</feature>
<proteinExistence type="predicted"/>
<accession>A0A2G5HRG4</accession>
<organism evidence="3 4">
    <name type="scientific">Cercospora beticola</name>
    <name type="common">Sugarbeet leaf spot fungus</name>
    <dbReference type="NCBI Taxonomy" id="122368"/>
    <lineage>
        <taxon>Eukaryota</taxon>
        <taxon>Fungi</taxon>
        <taxon>Dikarya</taxon>
        <taxon>Ascomycota</taxon>
        <taxon>Pezizomycotina</taxon>
        <taxon>Dothideomycetes</taxon>
        <taxon>Dothideomycetidae</taxon>
        <taxon>Mycosphaerellales</taxon>
        <taxon>Mycosphaerellaceae</taxon>
        <taxon>Cercospora</taxon>
    </lineage>
</organism>
<keyword evidence="2" id="KW-0732">Signal</keyword>
<feature type="region of interest" description="Disordered" evidence="1">
    <location>
        <begin position="384"/>
        <end position="406"/>
    </location>
</feature>
<evidence type="ECO:0000256" key="2">
    <source>
        <dbReference type="SAM" id="SignalP"/>
    </source>
</evidence>
<gene>
    <name evidence="3" type="ORF">CB0940_08994</name>
</gene>